<dbReference type="STRING" id="583355.Caka_2453"/>
<evidence type="ECO:0000313" key="2">
    <source>
        <dbReference type="EMBL" id="ADE55469.1"/>
    </source>
</evidence>
<keyword evidence="3" id="KW-1185">Reference proteome</keyword>
<dbReference type="EMBL" id="CP001998">
    <property type="protein sequence ID" value="ADE55469.1"/>
    <property type="molecule type" value="Genomic_DNA"/>
</dbReference>
<accession>D5ENJ3</accession>
<dbReference type="AlphaFoldDB" id="D5ENJ3"/>
<organism evidence="2 3">
    <name type="scientific">Coraliomargarita akajimensis (strain DSM 45221 / IAM 15411 / JCM 23193 / KCTC 12865 / 04OKA010-24)</name>
    <dbReference type="NCBI Taxonomy" id="583355"/>
    <lineage>
        <taxon>Bacteria</taxon>
        <taxon>Pseudomonadati</taxon>
        <taxon>Verrucomicrobiota</taxon>
        <taxon>Opitutia</taxon>
        <taxon>Puniceicoccales</taxon>
        <taxon>Coraliomargaritaceae</taxon>
        <taxon>Coraliomargarita</taxon>
    </lineage>
</organism>
<dbReference type="Proteomes" id="UP000000925">
    <property type="component" value="Chromosome"/>
</dbReference>
<proteinExistence type="predicted"/>
<dbReference type="HOGENOM" id="CLU_1657865_0_0_0"/>
<feature type="chain" id="PRO_5003071646" evidence="1">
    <location>
        <begin position="25"/>
        <end position="159"/>
    </location>
</feature>
<name>D5ENJ3_CORAD</name>
<reference evidence="2 3" key="1">
    <citation type="journal article" date="2010" name="Stand. Genomic Sci.">
        <title>Complete genome sequence of Coraliomargarita akajimensis type strain (04OKA010-24).</title>
        <authorList>
            <person name="Mavromatis K."/>
            <person name="Abt B."/>
            <person name="Brambilla E."/>
            <person name="Lapidus A."/>
            <person name="Copeland A."/>
            <person name="Deshpande S."/>
            <person name="Nolan M."/>
            <person name="Lucas S."/>
            <person name="Tice H."/>
            <person name="Cheng J.F."/>
            <person name="Han C."/>
            <person name="Detter J.C."/>
            <person name="Woyke T."/>
            <person name="Goodwin L."/>
            <person name="Pitluck S."/>
            <person name="Held B."/>
            <person name="Brettin T."/>
            <person name="Tapia R."/>
            <person name="Ivanova N."/>
            <person name="Mikhailova N."/>
            <person name="Pati A."/>
            <person name="Liolios K."/>
            <person name="Chen A."/>
            <person name="Palaniappan K."/>
            <person name="Land M."/>
            <person name="Hauser L."/>
            <person name="Chang Y.J."/>
            <person name="Jeffries C.D."/>
            <person name="Rohde M."/>
            <person name="Goker M."/>
            <person name="Bristow J."/>
            <person name="Eisen J.A."/>
            <person name="Markowitz V."/>
            <person name="Hugenholtz P."/>
            <person name="Klenk H.P."/>
            <person name="Kyrpides N.C."/>
        </authorList>
    </citation>
    <scope>NUCLEOTIDE SEQUENCE [LARGE SCALE GENOMIC DNA]</scope>
    <source>
        <strain evidence="3">DSM 45221 / IAM 15411 / JCM 23193 / KCTC 12865</strain>
    </source>
</reference>
<evidence type="ECO:0000256" key="1">
    <source>
        <dbReference type="SAM" id="SignalP"/>
    </source>
</evidence>
<evidence type="ECO:0000313" key="3">
    <source>
        <dbReference type="Proteomes" id="UP000000925"/>
    </source>
</evidence>
<sequence length="159" mass="17515">MGMKSIYCSLFAALTFATATFLQAQDATAEEKEISSPPFAVGDLADEAGYYIELGEGAKLNFRMVATKMRVYWMDADGLIIEPPAKTGNVRFNKTQSGKKFYELVPVSGDAGLGSYEVIRFPHTFNLVLNVKDAESGQVSTYPFRYIQTMSAPRTPEAE</sequence>
<gene>
    <name evidence="2" type="ordered locus">Caka_2453</name>
</gene>
<keyword evidence="1" id="KW-0732">Signal</keyword>
<feature type="signal peptide" evidence="1">
    <location>
        <begin position="1"/>
        <end position="24"/>
    </location>
</feature>
<dbReference type="KEGG" id="caa:Caka_2453"/>
<protein>
    <submittedName>
        <fullName evidence="2">Uncharacterized protein</fullName>
    </submittedName>
</protein>